<accession>A0ABT1QMG8</accession>
<evidence type="ECO:0000313" key="3">
    <source>
        <dbReference type="EMBL" id="MCQ4163708.1"/>
    </source>
</evidence>
<feature type="region of interest" description="Disordered" evidence="1">
    <location>
        <begin position="79"/>
        <end position="103"/>
    </location>
</feature>
<sequence length="117" mass="11870">MKVSAIVTVLIASSAFVAGAALERATHATAVSTPAAPVRISAVAPKVAPQRSASLVVLPEVTVRPSAEDIALAYAQPVATAASVPDSPLPPRSGAGRGSFDMPYYSFGKVLPQVSQD</sequence>
<keyword evidence="4" id="KW-1185">Reference proteome</keyword>
<organism evidence="3 4">
    <name type="scientific">Tahibacter harae</name>
    <dbReference type="NCBI Taxonomy" id="2963937"/>
    <lineage>
        <taxon>Bacteria</taxon>
        <taxon>Pseudomonadati</taxon>
        <taxon>Pseudomonadota</taxon>
        <taxon>Gammaproteobacteria</taxon>
        <taxon>Lysobacterales</taxon>
        <taxon>Rhodanobacteraceae</taxon>
        <taxon>Tahibacter</taxon>
    </lineage>
</organism>
<protein>
    <submittedName>
        <fullName evidence="3">Uncharacterized protein</fullName>
    </submittedName>
</protein>
<proteinExistence type="predicted"/>
<comment type="caution">
    <text evidence="3">The sequence shown here is derived from an EMBL/GenBank/DDBJ whole genome shotgun (WGS) entry which is preliminary data.</text>
</comment>
<evidence type="ECO:0000313" key="4">
    <source>
        <dbReference type="Proteomes" id="UP001165498"/>
    </source>
</evidence>
<dbReference type="Proteomes" id="UP001165498">
    <property type="component" value="Unassembled WGS sequence"/>
</dbReference>
<feature type="chain" id="PRO_5047175366" evidence="2">
    <location>
        <begin position="21"/>
        <end position="117"/>
    </location>
</feature>
<evidence type="ECO:0000256" key="2">
    <source>
        <dbReference type="SAM" id="SignalP"/>
    </source>
</evidence>
<evidence type="ECO:0000256" key="1">
    <source>
        <dbReference type="SAM" id="MobiDB-lite"/>
    </source>
</evidence>
<keyword evidence="2" id="KW-0732">Signal</keyword>
<feature type="signal peptide" evidence="2">
    <location>
        <begin position="1"/>
        <end position="20"/>
    </location>
</feature>
<dbReference type="RefSeq" id="WP_255911192.1">
    <property type="nucleotide sequence ID" value="NZ_JANFQO010000002.1"/>
</dbReference>
<dbReference type="EMBL" id="JANFQO010000002">
    <property type="protein sequence ID" value="MCQ4163708.1"/>
    <property type="molecule type" value="Genomic_DNA"/>
</dbReference>
<gene>
    <name evidence="3" type="ORF">NM961_03180</name>
</gene>
<reference evidence="3" key="1">
    <citation type="submission" date="2022-07" db="EMBL/GenBank/DDBJ databases">
        <title>Tahibacter sp., a new gammaproteobacterium isolated from the silt sample collected at pig farm.</title>
        <authorList>
            <person name="Chen H."/>
        </authorList>
    </citation>
    <scope>NUCLEOTIDE SEQUENCE</scope>
    <source>
        <strain evidence="3">P2K</strain>
    </source>
</reference>
<name>A0ABT1QMG8_9GAMM</name>